<evidence type="ECO:0000256" key="6">
    <source>
        <dbReference type="ARBA" id="ARBA00035687"/>
    </source>
</evidence>
<reference evidence="8 9" key="1">
    <citation type="submission" date="2016-07" db="EMBL/GenBank/DDBJ databases">
        <title>Genome and transcriptome analysis of iron-reducing fermentative bacteria Anoxybacter fermentans.</title>
        <authorList>
            <person name="Zeng X."/>
            <person name="Shao Z."/>
        </authorList>
    </citation>
    <scope>NUCLEOTIDE SEQUENCE [LARGE SCALE GENOMIC DNA]</scope>
    <source>
        <strain evidence="8 9">DY22613</strain>
    </source>
</reference>
<dbReference type="InterPro" id="IPR042105">
    <property type="entry name" value="Ribosomal_bL31_sf"/>
</dbReference>
<evidence type="ECO:0000256" key="4">
    <source>
        <dbReference type="ARBA" id="ARBA00022980"/>
    </source>
</evidence>
<evidence type="ECO:0000313" key="8">
    <source>
        <dbReference type="EMBL" id="AZR74018.1"/>
    </source>
</evidence>
<proteinExistence type="inferred from homology"/>
<dbReference type="InterPro" id="IPR034704">
    <property type="entry name" value="Ribosomal_bL28/bL31-like_sf"/>
</dbReference>
<keyword evidence="9" id="KW-1185">Reference proteome</keyword>
<dbReference type="GO" id="GO:0003735">
    <property type="term" value="F:structural constituent of ribosome"/>
    <property type="evidence" value="ECO:0007669"/>
    <property type="project" value="InterPro"/>
</dbReference>
<dbReference type="InterPro" id="IPR002150">
    <property type="entry name" value="Ribosomal_bL31"/>
</dbReference>
<dbReference type="GO" id="GO:0046872">
    <property type="term" value="F:metal ion binding"/>
    <property type="evidence" value="ECO:0007669"/>
    <property type="project" value="UniProtKB-KW"/>
</dbReference>
<protein>
    <recommendedName>
        <fullName evidence="6 7">Large ribosomal subunit protein bL31</fullName>
    </recommendedName>
</protein>
<keyword evidence="3 7" id="KW-0694">RNA-binding</keyword>
<dbReference type="OrthoDB" id="9803251at2"/>
<dbReference type="Gene3D" id="4.10.830.30">
    <property type="entry name" value="Ribosomal protein L31"/>
    <property type="match status" value="1"/>
</dbReference>
<evidence type="ECO:0000256" key="2">
    <source>
        <dbReference type="ARBA" id="ARBA00022730"/>
    </source>
</evidence>
<comment type="function">
    <text evidence="7">Binds the 23S rRNA.</text>
</comment>
<feature type="binding site" evidence="7">
    <location>
        <position position="16"/>
    </location>
    <ligand>
        <name>Zn(2+)</name>
        <dbReference type="ChEBI" id="CHEBI:29105"/>
    </ligand>
</feature>
<dbReference type="PRINTS" id="PR01249">
    <property type="entry name" value="RIBOSOMALL31"/>
</dbReference>
<keyword evidence="7" id="KW-0479">Metal-binding</keyword>
<dbReference type="GO" id="GO:1990904">
    <property type="term" value="C:ribonucleoprotein complex"/>
    <property type="evidence" value="ECO:0007669"/>
    <property type="project" value="UniProtKB-KW"/>
</dbReference>
<dbReference type="KEGG" id="aft:BBF96_11810"/>
<evidence type="ECO:0000256" key="3">
    <source>
        <dbReference type="ARBA" id="ARBA00022884"/>
    </source>
</evidence>
<dbReference type="PROSITE" id="PS01143">
    <property type="entry name" value="RIBOSOMAL_L31"/>
    <property type="match status" value="1"/>
</dbReference>
<dbReference type="SUPFAM" id="SSF143800">
    <property type="entry name" value="L28p-like"/>
    <property type="match status" value="1"/>
</dbReference>
<gene>
    <name evidence="7" type="primary">rpmE</name>
    <name evidence="8" type="ORF">BBF96_11810</name>
</gene>
<feature type="binding site" evidence="7">
    <location>
        <position position="39"/>
    </location>
    <ligand>
        <name>Zn(2+)</name>
        <dbReference type="ChEBI" id="CHEBI:29105"/>
    </ligand>
</feature>
<organism evidence="8 9">
    <name type="scientific">Anoxybacter fermentans</name>
    <dbReference type="NCBI Taxonomy" id="1323375"/>
    <lineage>
        <taxon>Bacteria</taxon>
        <taxon>Bacillati</taxon>
        <taxon>Bacillota</taxon>
        <taxon>Clostridia</taxon>
        <taxon>Halanaerobiales</taxon>
        <taxon>Anoxybacter</taxon>
    </lineage>
</organism>
<dbReference type="HAMAP" id="MF_00501">
    <property type="entry name" value="Ribosomal_bL31_1"/>
    <property type="match status" value="1"/>
</dbReference>
<accession>A0A3Q9HRV9</accession>
<keyword evidence="5 7" id="KW-0687">Ribonucleoprotein</keyword>
<dbReference type="GO" id="GO:0006412">
    <property type="term" value="P:translation"/>
    <property type="evidence" value="ECO:0007669"/>
    <property type="project" value="UniProtKB-UniRule"/>
</dbReference>
<keyword evidence="4 7" id="KW-0689">Ribosomal protein</keyword>
<feature type="binding site" evidence="7">
    <location>
        <position position="36"/>
    </location>
    <ligand>
        <name>Zn(2+)</name>
        <dbReference type="ChEBI" id="CHEBI:29105"/>
    </ligand>
</feature>
<dbReference type="AlphaFoldDB" id="A0A3Q9HRV9"/>
<evidence type="ECO:0000256" key="5">
    <source>
        <dbReference type="ARBA" id="ARBA00023274"/>
    </source>
</evidence>
<evidence type="ECO:0000256" key="1">
    <source>
        <dbReference type="ARBA" id="ARBA00009296"/>
    </source>
</evidence>
<dbReference type="GO" id="GO:0019843">
    <property type="term" value="F:rRNA binding"/>
    <property type="evidence" value="ECO:0007669"/>
    <property type="project" value="UniProtKB-KW"/>
</dbReference>
<dbReference type="PANTHER" id="PTHR33280">
    <property type="entry name" value="50S RIBOSOMAL PROTEIN L31, CHLOROPLASTIC"/>
    <property type="match status" value="1"/>
</dbReference>
<dbReference type="InterPro" id="IPR027491">
    <property type="entry name" value="Ribosomal_bL31_A"/>
</dbReference>
<comment type="subunit">
    <text evidence="7">Part of the 50S ribosomal subunit.</text>
</comment>
<dbReference type="RefSeq" id="WP_127017366.1">
    <property type="nucleotide sequence ID" value="NZ_CP016379.1"/>
</dbReference>
<sequence>MKKGIHPELKKTKVVCACGAEYELTTVKEGLRVEVCSNCHPFYTGQATKRAARGGRIERFNKKYGFDA</sequence>
<dbReference type="Proteomes" id="UP000267250">
    <property type="component" value="Chromosome"/>
</dbReference>
<evidence type="ECO:0000256" key="7">
    <source>
        <dbReference type="HAMAP-Rule" id="MF_00501"/>
    </source>
</evidence>
<dbReference type="NCBIfam" id="TIGR00105">
    <property type="entry name" value="L31"/>
    <property type="match status" value="1"/>
</dbReference>
<dbReference type="NCBIfam" id="NF000612">
    <property type="entry name" value="PRK00019.1"/>
    <property type="match status" value="1"/>
</dbReference>
<dbReference type="PANTHER" id="PTHR33280:SF1">
    <property type="entry name" value="LARGE RIBOSOMAL SUBUNIT PROTEIN BL31C"/>
    <property type="match status" value="1"/>
</dbReference>
<name>A0A3Q9HRV9_9FIRM</name>
<dbReference type="EMBL" id="CP016379">
    <property type="protein sequence ID" value="AZR74018.1"/>
    <property type="molecule type" value="Genomic_DNA"/>
</dbReference>
<comment type="cofactor">
    <cofactor evidence="7">
        <name>Zn(2+)</name>
        <dbReference type="ChEBI" id="CHEBI:29105"/>
    </cofactor>
    <text evidence="7">Binds 1 zinc ion per subunit.</text>
</comment>
<keyword evidence="2 7" id="KW-0699">rRNA-binding</keyword>
<dbReference type="GO" id="GO:0005840">
    <property type="term" value="C:ribosome"/>
    <property type="evidence" value="ECO:0007669"/>
    <property type="project" value="UniProtKB-KW"/>
</dbReference>
<comment type="similarity">
    <text evidence="1 7">Belongs to the bacterial ribosomal protein bL31 family. Type A subfamily.</text>
</comment>
<evidence type="ECO:0000313" key="9">
    <source>
        <dbReference type="Proteomes" id="UP000267250"/>
    </source>
</evidence>
<dbReference type="Pfam" id="PF01197">
    <property type="entry name" value="Ribosomal_L31"/>
    <property type="match status" value="1"/>
</dbReference>
<feature type="binding site" evidence="7">
    <location>
        <position position="18"/>
    </location>
    <ligand>
        <name>Zn(2+)</name>
        <dbReference type="ChEBI" id="CHEBI:29105"/>
    </ligand>
</feature>
<keyword evidence="7" id="KW-0862">Zinc</keyword>